<comment type="caution">
    <text evidence="2">The sequence shown here is derived from an EMBL/GenBank/DDBJ whole genome shotgun (WGS) entry which is preliminary data.</text>
</comment>
<dbReference type="SMART" id="SM00710">
    <property type="entry name" value="PbH1"/>
    <property type="match status" value="9"/>
</dbReference>
<accession>A0AA94HQV0</accession>
<protein>
    <submittedName>
        <fullName evidence="2">Right handed beta helix region</fullName>
    </submittedName>
</protein>
<dbReference type="InterPro" id="IPR012334">
    <property type="entry name" value="Pectin_lyas_fold"/>
</dbReference>
<dbReference type="InterPro" id="IPR006626">
    <property type="entry name" value="PbH1"/>
</dbReference>
<dbReference type="SUPFAM" id="SSF51126">
    <property type="entry name" value="Pectin lyase-like"/>
    <property type="match status" value="2"/>
</dbReference>
<dbReference type="RefSeq" id="WP_072311258.1">
    <property type="nucleotide sequence ID" value="NZ_FPIW01000005.1"/>
</dbReference>
<dbReference type="Gene3D" id="2.160.20.10">
    <property type="entry name" value="Single-stranded right-handed beta-helix, Pectin lyase-like"/>
    <property type="match status" value="2"/>
</dbReference>
<sequence>MTLDTAHSKEIYQGNGSTTEFPFFFKVWDAAQIAVTVTDAAGSSVDVTTQCSIALNDGGGSVGYLHAGAPLPVGATLAITRNMPFTQGVDLVSASRFDPQVIEDALDQATAERQQTLEMMRRAVILPATSSETPQDVVRAVYAARDRAENAASNVQNWLNEVGTEVGSHSYVTAKETVTARSLADRFADVVNVKDFGAIGDGVVDDTAAIQAALDVASGKCVYIPAGVYVISGEGCRVPSNCAVIGAGIGVTVLYNAIAPKLQTPYADTVFQSALYTDCGVENVEICDMSIHGPQYKKEPSWLLMSNGISIRGRYYQQRKNLPRDNENYNIYIHSISVVGYGYAGIDIDNATNAHVYDCDIDQCVAFGIRFLGCNDFRASRNKITNIYPGDIENNINRVYGITATRVYGNTTTDLLPDGTVNPEITSVYRRCENGTFSENTIINCITWKGLDTHGGKNIKFINNTITDCNMAIGVDMGGYEERQGFVRVEDILISGNSCYRYAPARDDEGYTTVYVPPERYATPGAAIHCSAKAGGAVDISGYNLKIVGNDLYGWGEKGRRCGAIDVVNYKNVVISGNTIRNSRGAAISSNGFLSNCIIENNIIRDVRLTDAAFTEPFAHAIGLGLEDIVTSNCIITNNVICNSLDTDLIGLAFSPLFGEGIRIGENQYIKTGIGAITRYSNPSYVPRCYVSGEMLAHGRIPSGAGIPDGGDMSTAETYGISSIKKVSVGVYDVILYDTVFSRQAAEINITPIGSGLGDMGFHAVSFAVDSNGNQYVRVSLRNNTGASVDRPVYIAVRALAL</sequence>
<dbReference type="AlphaFoldDB" id="A0AA94HQV0"/>
<name>A0AA94HQV0_DESDE</name>
<dbReference type="Pfam" id="PF12708">
    <property type="entry name" value="Pect-lyase_RHGA_epim"/>
    <property type="match status" value="1"/>
</dbReference>
<feature type="domain" description="Rhamnogalacturonase A/B/Epimerase-like pectate lyase" evidence="1">
    <location>
        <begin position="191"/>
        <end position="257"/>
    </location>
</feature>
<evidence type="ECO:0000313" key="2">
    <source>
        <dbReference type="EMBL" id="SFW22825.1"/>
    </source>
</evidence>
<proteinExistence type="predicted"/>
<dbReference type="Proteomes" id="UP000182680">
    <property type="component" value="Unassembled WGS sequence"/>
</dbReference>
<evidence type="ECO:0000259" key="1">
    <source>
        <dbReference type="Pfam" id="PF12708"/>
    </source>
</evidence>
<organism evidence="2 3">
    <name type="scientific">Desulfovibrio desulfuricans</name>
    <dbReference type="NCBI Taxonomy" id="876"/>
    <lineage>
        <taxon>Bacteria</taxon>
        <taxon>Pseudomonadati</taxon>
        <taxon>Thermodesulfobacteriota</taxon>
        <taxon>Desulfovibrionia</taxon>
        <taxon>Desulfovibrionales</taxon>
        <taxon>Desulfovibrionaceae</taxon>
        <taxon>Desulfovibrio</taxon>
    </lineage>
</organism>
<dbReference type="InterPro" id="IPR011050">
    <property type="entry name" value="Pectin_lyase_fold/virulence"/>
</dbReference>
<reference evidence="3" key="1">
    <citation type="submission" date="2016-11" db="EMBL/GenBank/DDBJ databases">
        <authorList>
            <person name="Jaros S."/>
            <person name="Januszkiewicz K."/>
            <person name="Wedrychowicz H."/>
        </authorList>
    </citation>
    <scope>NUCLEOTIDE SEQUENCE [LARGE SCALE GENOMIC DNA]</scope>
    <source>
        <strain evidence="3">DSM 7057</strain>
    </source>
</reference>
<gene>
    <name evidence="2" type="ORF">SAMN02910291_00466</name>
</gene>
<evidence type="ECO:0000313" key="3">
    <source>
        <dbReference type="Proteomes" id="UP000182680"/>
    </source>
</evidence>
<dbReference type="EMBL" id="FPIW01000005">
    <property type="protein sequence ID" value="SFW22825.1"/>
    <property type="molecule type" value="Genomic_DNA"/>
</dbReference>
<dbReference type="InterPro" id="IPR024535">
    <property type="entry name" value="RHGA/B-epi-like_pectate_lyase"/>
</dbReference>